<comment type="similarity">
    <text evidence="4">Belongs to the protein N5-glutamine methyltransferase family. PrmC subfamily.</text>
</comment>
<dbReference type="GO" id="GO:0003676">
    <property type="term" value="F:nucleic acid binding"/>
    <property type="evidence" value="ECO:0007669"/>
    <property type="project" value="InterPro"/>
</dbReference>
<sequence length="282" mass="30262">MIWTDLLRQAIQTLTAAGIPDAPRDARRLAAHVLGIDPARITLIAQDPVPPGLAQLYQGIVGQRARRVPVSHLTGSRQFYGRTFAVTPDVLDPRPDTEILVETALARPWNRVLDLGTGSGCILLTLLAERGPTAFGIGTDLSRAALAVAMRNAAALRLGDRAQFHAGDWLDALPGGTAAFDLIVSNPPYITLDDYATLAPDVGLYEPRLALTDEGDGLNAYRRILRAAPAHLVQGGWLVVEIGPTQGAAVVDLFRSHGLTTVTITPDLDRRDRVVSGQKPRV</sequence>
<dbReference type="GO" id="GO:0032259">
    <property type="term" value="P:methylation"/>
    <property type="evidence" value="ECO:0007669"/>
    <property type="project" value="UniProtKB-KW"/>
</dbReference>
<dbReference type="EMBL" id="FQUE01000001">
    <property type="protein sequence ID" value="SHE57907.1"/>
    <property type="molecule type" value="Genomic_DNA"/>
</dbReference>
<protein>
    <recommendedName>
        <fullName evidence="4">Release factor glutamine methyltransferase</fullName>
        <shortName evidence="4">RF MTase</shortName>
        <ecNumber evidence="4">2.1.1.297</ecNumber>
    </recommendedName>
    <alternativeName>
        <fullName evidence="4">N5-glutamine methyltransferase PrmC</fullName>
    </alternativeName>
    <alternativeName>
        <fullName evidence="4">Protein-(glutamine-N5) MTase PrmC</fullName>
    </alternativeName>
    <alternativeName>
        <fullName evidence="4">Protein-glutamine N-methyltransferase PrmC</fullName>
    </alternativeName>
</protein>
<keyword evidence="2 4" id="KW-0808">Transferase</keyword>
<evidence type="ECO:0000259" key="5">
    <source>
        <dbReference type="Pfam" id="PF13847"/>
    </source>
</evidence>
<dbReference type="InterPro" id="IPR002052">
    <property type="entry name" value="DNA_methylase_N6_adenine_CS"/>
</dbReference>
<dbReference type="Gene3D" id="3.40.50.150">
    <property type="entry name" value="Vaccinia Virus protein VP39"/>
    <property type="match status" value="1"/>
</dbReference>
<evidence type="ECO:0000259" key="6">
    <source>
        <dbReference type="Pfam" id="PF17827"/>
    </source>
</evidence>
<dbReference type="Proteomes" id="UP000183987">
    <property type="component" value="Unassembled WGS sequence"/>
</dbReference>
<dbReference type="PROSITE" id="PS00092">
    <property type="entry name" value="N6_MTASE"/>
    <property type="match status" value="1"/>
</dbReference>
<dbReference type="PANTHER" id="PTHR18895">
    <property type="entry name" value="HEMK METHYLTRANSFERASE"/>
    <property type="match status" value="1"/>
</dbReference>
<dbReference type="InterPro" id="IPR050320">
    <property type="entry name" value="N5-glutamine_MTase"/>
</dbReference>
<feature type="binding site" evidence="4">
    <location>
        <position position="169"/>
    </location>
    <ligand>
        <name>S-adenosyl-L-methionine</name>
        <dbReference type="ChEBI" id="CHEBI:59789"/>
    </ligand>
</feature>
<dbReference type="PANTHER" id="PTHR18895:SF74">
    <property type="entry name" value="MTRF1L RELEASE FACTOR GLUTAMINE METHYLTRANSFERASE"/>
    <property type="match status" value="1"/>
</dbReference>
<dbReference type="RefSeq" id="WP_072855841.1">
    <property type="nucleotide sequence ID" value="NZ_FQUE01000001.1"/>
</dbReference>
<feature type="binding site" evidence="4">
    <location>
        <begin position="116"/>
        <end position="120"/>
    </location>
    <ligand>
        <name>S-adenosyl-L-methionine</name>
        <dbReference type="ChEBI" id="CHEBI:59789"/>
    </ligand>
</feature>
<feature type="binding site" evidence="4">
    <location>
        <position position="140"/>
    </location>
    <ligand>
        <name>S-adenosyl-L-methionine</name>
        <dbReference type="ChEBI" id="CHEBI:59789"/>
    </ligand>
</feature>
<dbReference type="OrthoDB" id="9800643at2"/>
<name>A0A1M4UMM6_LOKAT</name>
<feature type="domain" description="Methyltransferase" evidence="5">
    <location>
        <begin position="111"/>
        <end position="186"/>
    </location>
</feature>
<dbReference type="InterPro" id="IPR004556">
    <property type="entry name" value="HemK-like"/>
</dbReference>
<gene>
    <name evidence="4" type="primary">prmC</name>
    <name evidence="7" type="ORF">SAMN05444339_101787</name>
</gene>
<keyword evidence="3 4" id="KW-0949">S-adenosyl-L-methionine</keyword>
<evidence type="ECO:0000256" key="4">
    <source>
        <dbReference type="HAMAP-Rule" id="MF_02126"/>
    </source>
</evidence>
<accession>A0A1M4UMM6</accession>
<evidence type="ECO:0000313" key="8">
    <source>
        <dbReference type="Proteomes" id="UP000183987"/>
    </source>
</evidence>
<feature type="binding site" evidence="4">
    <location>
        <position position="186"/>
    </location>
    <ligand>
        <name>S-adenosyl-L-methionine</name>
        <dbReference type="ChEBI" id="CHEBI:59789"/>
    </ligand>
</feature>
<organism evidence="7 8">
    <name type="scientific">Loktanella atrilutea</name>
    <dbReference type="NCBI Taxonomy" id="366533"/>
    <lineage>
        <taxon>Bacteria</taxon>
        <taxon>Pseudomonadati</taxon>
        <taxon>Pseudomonadota</taxon>
        <taxon>Alphaproteobacteria</taxon>
        <taxon>Rhodobacterales</taxon>
        <taxon>Roseobacteraceae</taxon>
        <taxon>Loktanella</taxon>
    </lineage>
</organism>
<dbReference type="AlphaFoldDB" id="A0A1M4UMM6"/>
<dbReference type="Pfam" id="PF13847">
    <property type="entry name" value="Methyltransf_31"/>
    <property type="match status" value="1"/>
</dbReference>
<dbReference type="GO" id="GO:0102559">
    <property type="term" value="F:peptide chain release factor N(5)-glutamine methyltransferase activity"/>
    <property type="evidence" value="ECO:0007669"/>
    <property type="project" value="UniProtKB-EC"/>
</dbReference>
<dbReference type="Gene3D" id="1.10.8.10">
    <property type="entry name" value="DNA helicase RuvA subunit, C-terminal domain"/>
    <property type="match status" value="1"/>
</dbReference>
<dbReference type="InterPro" id="IPR040758">
    <property type="entry name" value="PrmC_N"/>
</dbReference>
<proteinExistence type="inferred from homology"/>
<reference evidence="8" key="1">
    <citation type="submission" date="2016-11" db="EMBL/GenBank/DDBJ databases">
        <authorList>
            <person name="Varghese N."/>
            <person name="Submissions S."/>
        </authorList>
    </citation>
    <scope>NUCLEOTIDE SEQUENCE [LARGE SCALE GENOMIC DNA]</scope>
    <source>
        <strain evidence="8">DSM 29326</strain>
    </source>
</reference>
<dbReference type="Pfam" id="PF17827">
    <property type="entry name" value="PrmC_N"/>
    <property type="match status" value="1"/>
</dbReference>
<evidence type="ECO:0000313" key="7">
    <source>
        <dbReference type="EMBL" id="SHE57907.1"/>
    </source>
</evidence>
<dbReference type="InterPro" id="IPR025714">
    <property type="entry name" value="Methyltranfer_dom"/>
</dbReference>
<feature type="domain" description="Release factor glutamine methyltransferase N-terminal" evidence="6">
    <location>
        <begin position="5"/>
        <end position="75"/>
    </location>
</feature>
<dbReference type="CDD" id="cd02440">
    <property type="entry name" value="AdoMet_MTases"/>
    <property type="match status" value="1"/>
</dbReference>
<comment type="catalytic activity">
    <reaction evidence="4">
        <text>L-glutaminyl-[peptide chain release factor] + S-adenosyl-L-methionine = N(5)-methyl-L-glutaminyl-[peptide chain release factor] + S-adenosyl-L-homocysteine + H(+)</text>
        <dbReference type="Rhea" id="RHEA:42896"/>
        <dbReference type="Rhea" id="RHEA-COMP:10271"/>
        <dbReference type="Rhea" id="RHEA-COMP:10272"/>
        <dbReference type="ChEBI" id="CHEBI:15378"/>
        <dbReference type="ChEBI" id="CHEBI:30011"/>
        <dbReference type="ChEBI" id="CHEBI:57856"/>
        <dbReference type="ChEBI" id="CHEBI:59789"/>
        <dbReference type="ChEBI" id="CHEBI:61891"/>
        <dbReference type="EC" id="2.1.1.297"/>
    </reaction>
</comment>
<dbReference type="InterPro" id="IPR029063">
    <property type="entry name" value="SAM-dependent_MTases_sf"/>
</dbReference>
<dbReference type="EC" id="2.1.1.297" evidence="4"/>
<evidence type="ECO:0000256" key="1">
    <source>
        <dbReference type="ARBA" id="ARBA00022603"/>
    </source>
</evidence>
<evidence type="ECO:0000256" key="3">
    <source>
        <dbReference type="ARBA" id="ARBA00022691"/>
    </source>
</evidence>
<dbReference type="InterPro" id="IPR019874">
    <property type="entry name" value="RF_methyltr_PrmC"/>
</dbReference>
<feature type="binding site" evidence="4">
    <location>
        <begin position="186"/>
        <end position="189"/>
    </location>
    <ligand>
        <name>substrate</name>
    </ligand>
</feature>
<keyword evidence="8" id="KW-1185">Reference proteome</keyword>
<keyword evidence="1 4" id="KW-0489">Methyltransferase</keyword>
<dbReference type="SUPFAM" id="SSF53335">
    <property type="entry name" value="S-adenosyl-L-methionine-dependent methyltransferases"/>
    <property type="match status" value="1"/>
</dbReference>
<dbReference type="NCBIfam" id="TIGR03534">
    <property type="entry name" value="RF_mod_PrmC"/>
    <property type="match status" value="1"/>
</dbReference>
<comment type="function">
    <text evidence="4">Methylates the class 1 translation termination release factors RF1/PrfA and RF2/PrfB on the glutamine residue of the universally conserved GGQ motif.</text>
</comment>
<evidence type="ECO:0000256" key="2">
    <source>
        <dbReference type="ARBA" id="ARBA00022679"/>
    </source>
</evidence>
<dbReference type="NCBIfam" id="TIGR00536">
    <property type="entry name" value="hemK_fam"/>
    <property type="match status" value="1"/>
</dbReference>
<dbReference type="STRING" id="366533.SAMN05444339_101787"/>
<dbReference type="HAMAP" id="MF_02126">
    <property type="entry name" value="RF_methyltr_PrmC"/>
    <property type="match status" value="1"/>
</dbReference>